<evidence type="ECO:0000313" key="1">
    <source>
        <dbReference type="EMBL" id="KAK7362315.1"/>
    </source>
</evidence>
<reference evidence="1 2" key="1">
    <citation type="submission" date="2024-01" db="EMBL/GenBank/DDBJ databases">
        <title>The genomes of 5 underutilized Papilionoideae crops provide insights into root nodulation and disease resistanc.</title>
        <authorList>
            <person name="Jiang F."/>
        </authorList>
    </citation>
    <scope>NUCLEOTIDE SEQUENCE [LARGE SCALE GENOMIC DNA]</scope>
    <source>
        <strain evidence="1">LVBAO_FW01</strain>
        <tissue evidence="1">Leaves</tissue>
    </source>
</reference>
<keyword evidence="2" id="KW-1185">Reference proteome</keyword>
<evidence type="ECO:0000313" key="2">
    <source>
        <dbReference type="Proteomes" id="UP001367508"/>
    </source>
</evidence>
<organism evidence="1 2">
    <name type="scientific">Canavalia gladiata</name>
    <name type="common">Sword bean</name>
    <name type="synonym">Dolichos gladiatus</name>
    <dbReference type="NCBI Taxonomy" id="3824"/>
    <lineage>
        <taxon>Eukaryota</taxon>
        <taxon>Viridiplantae</taxon>
        <taxon>Streptophyta</taxon>
        <taxon>Embryophyta</taxon>
        <taxon>Tracheophyta</taxon>
        <taxon>Spermatophyta</taxon>
        <taxon>Magnoliopsida</taxon>
        <taxon>eudicotyledons</taxon>
        <taxon>Gunneridae</taxon>
        <taxon>Pentapetalae</taxon>
        <taxon>rosids</taxon>
        <taxon>fabids</taxon>
        <taxon>Fabales</taxon>
        <taxon>Fabaceae</taxon>
        <taxon>Papilionoideae</taxon>
        <taxon>50 kb inversion clade</taxon>
        <taxon>NPAAA clade</taxon>
        <taxon>indigoferoid/millettioid clade</taxon>
        <taxon>Phaseoleae</taxon>
        <taxon>Canavalia</taxon>
    </lineage>
</organism>
<name>A0AAN9R4S5_CANGL</name>
<protein>
    <submittedName>
        <fullName evidence="1">Uncharacterized protein</fullName>
    </submittedName>
</protein>
<sequence>MLPRMVIPGWLELQMLRLIQLIQKWSTYVYTCHEALWTLYRKSQLYLDEIEHQVNEPEDEQAGIARTSYYTYPNMAII</sequence>
<comment type="caution">
    <text evidence="1">The sequence shown here is derived from an EMBL/GenBank/DDBJ whole genome shotgun (WGS) entry which is preliminary data.</text>
</comment>
<accession>A0AAN9R4S5</accession>
<dbReference type="AlphaFoldDB" id="A0AAN9R4S5"/>
<dbReference type="Proteomes" id="UP001367508">
    <property type="component" value="Unassembled WGS sequence"/>
</dbReference>
<proteinExistence type="predicted"/>
<gene>
    <name evidence="1" type="ORF">VNO77_04425</name>
</gene>
<dbReference type="EMBL" id="JAYMYQ010000001">
    <property type="protein sequence ID" value="KAK7362315.1"/>
    <property type="molecule type" value="Genomic_DNA"/>
</dbReference>